<feature type="region of interest" description="Disordered" evidence="1">
    <location>
        <begin position="1"/>
        <end position="33"/>
    </location>
</feature>
<evidence type="ECO:0000256" key="1">
    <source>
        <dbReference type="SAM" id="MobiDB-lite"/>
    </source>
</evidence>
<dbReference type="Gene3D" id="2.30.30.30">
    <property type="match status" value="1"/>
</dbReference>
<dbReference type="InterPro" id="IPR014722">
    <property type="entry name" value="Rib_uL2_dom2"/>
</dbReference>
<accession>B8XY13</accession>
<dbReference type="EMBL" id="FJ458414">
    <property type="protein sequence ID" value="ACL37996.1"/>
    <property type="molecule type" value="mRNA"/>
</dbReference>
<feature type="region of interest" description="Disordered" evidence="1">
    <location>
        <begin position="75"/>
        <end position="114"/>
    </location>
</feature>
<evidence type="ECO:0000313" key="2">
    <source>
        <dbReference type="EMBL" id="ACL37996.1"/>
    </source>
</evidence>
<protein>
    <submittedName>
        <fullName evidence="2">Uncharacterized protein</fullName>
    </submittedName>
</protein>
<reference evidence="2" key="1">
    <citation type="submission" date="2008-11" db="EMBL/GenBank/DDBJ databases">
        <title>Molecular analysis of Ochlerotatus taeniorhynchus ecotype in Florida.</title>
        <authorList>
            <person name="Zhao L."/>
            <person name="Kline D.L."/>
            <person name="Becnel J.J."/>
            <person name="Clark G.G."/>
        </authorList>
    </citation>
    <scope>NUCLEOTIDE SEQUENCE</scope>
</reference>
<sequence length="114" mass="12158">MGQKNPVRGVPIPQDKKRQVVPGPPKGNQFGKVVPGSRKKFFFYIERVPGEKANGKKGLGGGPPPKGFFVKLKRGKGPKKILPPRAPGGGGFLSKEKGKNPGETAPASPMETRF</sequence>
<name>B8XY13_OCHTA</name>
<organism evidence="2">
    <name type="scientific">Ochlerotatus taeniorhynchus</name>
    <name type="common">Black salt marsh mosquito</name>
    <name type="synonym">Aedes taeniorhynchus</name>
    <dbReference type="NCBI Taxonomy" id="329105"/>
    <lineage>
        <taxon>Eukaryota</taxon>
        <taxon>Metazoa</taxon>
        <taxon>Ecdysozoa</taxon>
        <taxon>Arthropoda</taxon>
        <taxon>Hexapoda</taxon>
        <taxon>Insecta</taxon>
        <taxon>Pterygota</taxon>
        <taxon>Neoptera</taxon>
        <taxon>Endopterygota</taxon>
        <taxon>Diptera</taxon>
        <taxon>Nematocera</taxon>
        <taxon>Culicoidea</taxon>
        <taxon>Culicidae</taxon>
        <taxon>Culicinae</taxon>
        <taxon>Aedini</taxon>
        <taxon>Ochlerotatus</taxon>
        <taxon>Ochlerotatus</taxon>
    </lineage>
</organism>
<proteinExistence type="evidence at transcript level"/>
<dbReference type="AlphaFoldDB" id="B8XY13"/>